<name>A0A0E9W7G9_ANGAN</name>
<reference evidence="1" key="1">
    <citation type="submission" date="2014-11" db="EMBL/GenBank/DDBJ databases">
        <authorList>
            <person name="Amaro Gonzalez C."/>
        </authorList>
    </citation>
    <scope>NUCLEOTIDE SEQUENCE</scope>
</reference>
<dbReference type="AlphaFoldDB" id="A0A0E9W7G9"/>
<proteinExistence type="predicted"/>
<dbReference type="EMBL" id="GBXM01023149">
    <property type="protein sequence ID" value="JAH85428.1"/>
    <property type="molecule type" value="Transcribed_RNA"/>
</dbReference>
<evidence type="ECO:0000313" key="1">
    <source>
        <dbReference type="EMBL" id="JAH85428.1"/>
    </source>
</evidence>
<sequence>MPHSIGSLMSLANGYYGAQWWKFFRSSCSFSEWQVLTLPEHYNGRLLCCSKLNKQIFLNNPFLNSVHTKLAVVHNATKFSSWTDSDRQMS</sequence>
<protein>
    <submittedName>
        <fullName evidence="1">Uncharacterized protein</fullName>
    </submittedName>
</protein>
<organism evidence="1">
    <name type="scientific">Anguilla anguilla</name>
    <name type="common">European freshwater eel</name>
    <name type="synonym">Muraena anguilla</name>
    <dbReference type="NCBI Taxonomy" id="7936"/>
    <lineage>
        <taxon>Eukaryota</taxon>
        <taxon>Metazoa</taxon>
        <taxon>Chordata</taxon>
        <taxon>Craniata</taxon>
        <taxon>Vertebrata</taxon>
        <taxon>Euteleostomi</taxon>
        <taxon>Actinopterygii</taxon>
        <taxon>Neopterygii</taxon>
        <taxon>Teleostei</taxon>
        <taxon>Anguilliformes</taxon>
        <taxon>Anguillidae</taxon>
        <taxon>Anguilla</taxon>
    </lineage>
</organism>
<reference evidence="1" key="2">
    <citation type="journal article" date="2015" name="Fish Shellfish Immunol.">
        <title>Early steps in the European eel (Anguilla anguilla)-Vibrio vulnificus interaction in the gills: Role of the RtxA13 toxin.</title>
        <authorList>
            <person name="Callol A."/>
            <person name="Pajuelo D."/>
            <person name="Ebbesson L."/>
            <person name="Teles M."/>
            <person name="MacKenzie S."/>
            <person name="Amaro C."/>
        </authorList>
    </citation>
    <scope>NUCLEOTIDE SEQUENCE</scope>
</reference>
<accession>A0A0E9W7G9</accession>